<protein>
    <submittedName>
        <fullName evidence="1">Uncharacterized protein</fullName>
    </submittedName>
</protein>
<sequence>MANAKVYIVNKSAHDFSGAEKYGKLIFMTEGKMNRFSTNDMIRQFKESMEESYKDDYLLLCSLNVMNAIACAVFARKHGTLNLLLYKEGEYVERNHVLD</sequence>
<dbReference type="EMBL" id="MT145188">
    <property type="protein sequence ID" value="QJI04653.1"/>
    <property type="molecule type" value="Genomic_DNA"/>
</dbReference>
<dbReference type="InterPro" id="IPR057116">
    <property type="entry name" value="Pam3_gp32"/>
</dbReference>
<gene>
    <name evidence="3" type="ORF">MM415A00105_0045</name>
    <name evidence="1" type="ORF">TM448A00170_0027</name>
    <name evidence="2" type="ORF">TM448B00479_0015</name>
</gene>
<evidence type="ECO:0000313" key="3">
    <source>
        <dbReference type="EMBL" id="QJI04653.1"/>
    </source>
</evidence>
<organism evidence="1">
    <name type="scientific">viral metagenome</name>
    <dbReference type="NCBI Taxonomy" id="1070528"/>
    <lineage>
        <taxon>unclassified sequences</taxon>
        <taxon>metagenomes</taxon>
        <taxon>organismal metagenomes</taxon>
    </lineage>
</organism>
<accession>A0A6H1ZAK3</accession>
<dbReference type="AlphaFoldDB" id="A0A6H1ZAK3"/>
<reference evidence="1" key="1">
    <citation type="submission" date="2020-03" db="EMBL/GenBank/DDBJ databases">
        <title>The deep terrestrial virosphere.</title>
        <authorList>
            <person name="Holmfeldt K."/>
            <person name="Nilsson E."/>
            <person name="Simone D."/>
            <person name="Lopez-Fernandez M."/>
            <person name="Wu X."/>
            <person name="de Brujin I."/>
            <person name="Lundin D."/>
            <person name="Andersson A."/>
            <person name="Bertilsson S."/>
            <person name="Dopson M."/>
        </authorList>
    </citation>
    <scope>NUCLEOTIDE SEQUENCE</scope>
    <source>
        <strain evidence="3">MM415A00105</strain>
        <strain evidence="1">TM448A00170</strain>
        <strain evidence="2">TM448B00479</strain>
    </source>
</reference>
<dbReference type="EMBL" id="MT144624">
    <property type="protein sequence ID" value="QJH95606.1"/>
    <property type="molecule type" value="Genomic_DNA"/>
</dbReference>
<name>A0A6H1ZAK3_9ZZZZ</name>
<dbReference type="EMBL" id="MT143983">
    <property type="protein sequence ID" value="QJA44936.1"/>
    <property type="molecule type" value="Genomic_DNA"/>
</dbReference>
<proteinExistence type="predicted"/>
<evidence type="ECO:0000313" key="1">
    <source>
        <dbReference type="EMBL" id="QJA44936.1"/>
    </source>
</evidence>
<dbReference type="Pfam" id="PF23992">
    <property type="entry name" value="Pam3_gp32"/>
    <property type="match status" value="1"/>
</dbReference>
<evidence type="ECO:0000313" key="2">
    <source>
        <dbReference type="EMBL" id="QJH95606.1"/>
    </source>
</evidence>